<proteinExistence type="inferred from homology"/>
<dbReference type="Pfam" id="PF00931">
    <property type="entry name" value="NB-ARC"/>
    <property type="match status" value="1"/>
</dbReference>
<evidence type="ECO:0000256" key="5">
    <source>
        <dbReference type="ARBA" id="ARBA00022821"/>
    </source>
</evidence>
<dbReference type="InterPro" id="IPR038005">
    <property type="entry name" value="RX-like_CC"/>
</dbReference>
<evidence type="ECO:0000256" key="3">
    <source>
        <dbReference type="ARBA" id="ARBA00022737"/>
    </source>
</evidence>
<evidence type="ECO:0000256" key="2">
    <source>
        <dbReference type="ARBA" id="ARBA00022614"/>
    </source>
</evidence>
<dbReference type="Proteomes" id="UP000059680">
    <property type="component" value="Chromosome 2"/>
</dbReference>
<protein>
    <submittedName>
        <fullName evidence="8">Os02g0301800 protein</fullName>
    </submittedName>
</protein>
<dbReference type="Gene3D" id="3.40.50.300">
    <property type="entry name" value="P-loop containing nucleotide triphosphate hydrolases"/>
    <property type="match status" value="1"/>
</dbReference>
<dbReference type="InterPro" id="IPR041118">
    <property type="entry name" value="Rx_N"/>
</dbReference>
<name>A0A0P0VI14_ORYSJ</name>
<dbReference type="GO" id="GO:0006952">
    <property type="term" value="P:defense response"/>
    <property type="evidence" value="ECO:0007669"/>
    <property type="project" value="UniProtKB-KW"/>
</dbReference>
<keyword evidence="5" id="KW-0611">Plant defense</keyword>
<dbReference type="PANTHER" id="PTHR19338:SF53">
    <property type="entry name" value="RX N-TERMINAL DOMAIN-CONTAINING PROTEIN"/>
    <property type="match status" value="1"/>
</dbReference>
<evidence type="ECO:0000259" key="7">
    <source>
        <dbReference type="Pfam" id="PF18052"/>
    </source>
</evidence>
<feature type="domain" description="NB-ARC" evidence="6">
    <location>
        <begin position="173"/>
        <end position="273"/>
    </location>
</feature>
<sequence>MAVVAGAMTALIAKLTTLLMDQYKLQNSARGDIIFIKAELESIQAALEKLFEVQVTDRQVKIWERDVREQSYDMEDIIDNFMVHVETHLLAKPHELKGFMKGSLSLLRRAMVRYRVATDIKRIRRLVNETSARRDRYKVGTIVAAAKTETAIDPRLIGIYGEATKLIGISGPKEELTKLLMDSKGNSKNKLKVISIVGVGGLGKTTLANVIYQQLRGQFECHAFVSVSLKPDLKKVLSSILRQFSEQGYAWTETWCAQEIINKIRDEIKEKRYN</sequence>
<reference evidence="8 9" key="3">
    <citation type="journal article" date="2013" name="Rice">
        <title>Improvement of the Oryza sativa Nipponbare reference genome using next generation sequence and optical map data.</title>
        <authorList>
            <person name="Kawahara Y."/>
            <person name="de la Bastide M."/>
            <person name="Hamilton J.P."/>
            <person name="Kanamori H."/>
            <person name="McCombie W.R."/>
            <person name="Ouyang S."/>
            <person name="Schwartz D.C."/>
            <person name="Tanaka T."/>
            <person name="Wu J."/>
            <person name="Zhou S."/>
            <person name="Childs K.L."/>
            <person name="Davidson R.M."/>
            <person name="Lin H."/>
            <person name="Quesada-Ocampo L."/>
            <person name="Vaillancourt B."/>
            <person name="Sakai H."/>
            <person name="Lee S.S."/>
            <person name="Kim J."/>
            <person name="Numa H."/>
            <person name="Itoh T."/>
            <person name="Buell C.R."/>
            <person name="Matsumoto T."/>
        </authorList>
    </citation>
    <scope>NUCLEOTIDE SEQUENCE [LARGE SCALE GENOMIC DNA]</scope>
    <source>
        <strain evidence="9">cv. Nipponbare</strain>
    </source>
</reference>
<dbReference type="GO" id="GO:0043531">
    <property type="term" value="F:ADP binding"/>
    <property type="evidence" value="ECO:0007669"/>
    <property type="project" value="InterPro"/>
</dbReference>
<dbReference type="InterPro" id="IPR027417">
    <property type="entry name" value="P-loop_NTPase"/>
</dbReference>
<reference evidence="8 9" key="2">
    <citation type="journal article" date="2013" name="Plant Cell Physiol.">
        <title>Rice Annotation Project Database (RAP-DB): an integrative and interactive database for rice genomics.</title>
        <authorList>
            <person name="Sakai H."/>
            <person name="Lee S.S."/>
            <person name="Tanaka T."/>
            <person name="Numa H."/>
            <person name="Kim J."/>
            <person name="Kawahara Y."/>
            <person name="Wakimoto H."/>
            <person name="Yang C.C."/>
            <person name="Iwamoto M."/>
            <person name="Abe T."/>
            <person name="Yamada Y."/>
            <person name="Muto A."/>
            <person name="Inokuchi H."/>
            <person name="Ikemura T."/>
            <person name="Matsumoto T."/>
            <person name="Sasaki T."/>
            <person name="Itoh T."/>
        </authorList>
    </citation>
    <scope>NUCLEOTIDE SEQUENCE [LARGE SCALE GENOMIC DNA]</scope>
    <source>
        <strain evidence="9">cv. Nipponbare</strain>
    </source>
</reference>
<dbReference type="Gene3D" id="1.20.5.4130">
    <property type="match status" value="1"/>
</dbReference>
<keyword evidence="4" id="KW-0547">Nucleotide-binding</keyword>
<dbReference type="CDD" id="cd14798">
    <property type="entry name" value="RX-CC_like"/>
    <property type="match status" value="1"/>
</dbReference>
<gene>
    <name evidence="8" type="ordered locus">Os02g0301800</name>
    <name evidence="8" type="ORF">OSNPB_020301800</name>
</gene>
<evidence type="ECO:0000313" key="8">
    <source>
        <dbReference type="EMBL" id="BAS78261.1"/>
    </source>
</evidence>
<keyword evidence="3" id="KW-0677">Repeat</keyword>
<dbReference type="Gramene" id="Os02t0301800-01">
    <property type="protein sequence ID" value="Os02t0301800-01"/>
    <property type="gene ID" value="Os02g0301800"/>
</dbReference>
<dbReference type="InterPro" id="IPR002182">
    <property type="entry name" value="NB-ARC"/>
</dbReference>
<evidence type="ECO:0000313" key="9">
    <source>
        <dbReference type="Proteomes" id="UP000059680"/>
    </source>
</evidence>
<accession>A0A0P0VI14</accession>
<feature type="domain" description="Disease resistance N-terminal" evidence="7">
    <location>
        <begin position="7"/>
        <end position="89"/>
    </location>
</feature>
<keyword evidence="9" id="KW-1185">Reference proteome</keyword>
<reference evidence="9" key="1">
    <citation type="journal article" date="2005" name="Nature">
        <title>The map-based sequence of the rice genome.</title>
        <authorList>
            <consortium name="International rice genome sequencing project (IRGSP)"/>
            <person name="Matsumoto T."/>
            <person name="Wu J."/>
            <person name="Kanamori H."/>
            <person name="Katayose Y."/>
            <person name="Fujisawa M."/>
            <person name="Namiki N."/>
            <person name="Mizuno H."/>
            <person name="Yamamoto K."/>
            <person name="Antonio B.A."/>
            <person name="Baba T."/>
            <person name="Sakata K."/>
            <person name="Nagamura Y."/>
            <person name="Aoki H."/>
            <person name="Arikawa K."/>
            <person name="Arita K."/>
            <person name="Bito T."/>
            <person name="Chiden Y."/>
            <person name="Fujitsuka N."/>
            <person name="Fukunaka R."/>
            <person name="Hamada M."/>
            <person name="Harada C."/>
            <person name="Hayashi A."/>
            <person name="Hijishita S."/>
            <person name="Honda M."/>
            <person name="Hosokawa S."/>
            <person name="Ichikawa Y."/>
            <person name="Idonuma A."/>
            <person name="Iijima M."/>
            <person name="Ikeda M."/>
            <person name="Ikeno M."/>
            <person name="Ito K."/>
            <person name="Ito S."/>
            <person name="Ito T."/>
            <person name="Ito Y."/>
            <person name="Ito Y."/>
            <person name="Iwabuchi A."/>
            <person name="Kamiya K."/>
            <person name="Karasawa W."/>
            <person name="Kurita K."/>
            <person name="Katagiri S."/>
            <person name="Kikuta A."/>
            <person name="Kobayashi H."/>
            <person name="Kobayashi N."/>
            <person name="Machita K."/>
            <person name="Maehara T."/>
            <person name="Masukawa M."/>
            <person name="Mizubayashi T."/>
            <person name="Mukai Y."/>
            <person name="Nagasaki H."/>
            <person name="Nagata Y."/>
            <person name="Naito S."/>
            <person name="Nakashima M."/>
            <person name="Nakama Y."/>
            <person name="Nakamichi Y."/>
            <person name="Nakamura M."/>
            <person name="Meguro A."/>
            <person name="Negishi M."/>
            <person name="Ohta I."/>
            <person name="Ohta T."/>
            <person name="Okamoto M."/>
            <person name="Ono N."/>
            <person name="Saji S."/>
            <person name="Sakaguchi M."/>
            <person name="Sakai K."/>
            <person name="Shibata M."/>
            <person name="Shimokawa T."/>
            <person name="Song J."/>
            <person name="Takazaki Y."/>
            <person name="Terasawa K."/>
            <person name="Tsugane M."/>
            <person name="Tsuji K."/>
            <person name="Ueda S."/>
            <person name="Waki K."/>
            <person name="Yamagata H."/>
            <person name="Yamamoto M."/>
            <person name="Yamamoto S."/>
            <person name="Yamane H."/>
            <person name="Yoshiki S."/>
            <person name="Yoshihara R."/>
            <person name="Yukawa K."/>
            <person name="Zhong H."/>
            <person name="Yano M."/>
            <person name="Yuan Q."/>
            <person name="Ouyang S."/>
            <person name="Liu J."/>
            <person name="Jones K.M."/>
            <person name="Gansberger K."/>
            <person name="Moffat K."/>
            <person name="Hill J."/>
            <person name="Bera J."/>
            <person name="Fadrosh D."/>
            <person name="Jin S."/>
            <person name="Johri S."/>
            <person name="Kim M."/>
            <person name="Overton L."/>
            <person name="Reardon M."/>
            <person name="Tsitrin T."/>
            <person name="Vuong H."/>
            <person name="Weaver B."/>
            <person name="Ciecko A."/>
            <person name="Tallon L."/>
            <person name="Jackson J."/>
            <person name="Pai G."/>
            <person name="Aken S.V."/>
            <person name="Utterback T."/>
            <person name="Reidmuller S."/>
            <person name="Feldblyum T."/>
            <person name="Hsiao J."/>
            <person name="Zismann V."/>
            <person name="Iobst S."/>
            <person name="de Vazeille A.R."/>
            <person name="Buell C.R."/>
            <person name="Ying K."/>
            <person name="Li Y."/>
            <person name="Lu T."/>
            <person name="Huang Y."/>
            <person name="Zhao Q."/>
            <person name="Feng Q."/>
            <person name="Zhang L."/>
            <person name="Zhu J."/>
            <person name="Weng Q."/>
            <person name="Mu J."/>
            <person name="Lu Y."/>
            <person name="Fan D."/>
            <person name="Liu Y."/>
            <person name="Guan J."/>
            <person name="Zhang Y."/>
            <person name="Yu S."/>
            <person name="Liu X."/>
            <person name="Zhang Y."/>
            <person name="Hong G."/>
            <person name="Han B."/>
            <person name="Choisne N."/>
            <person name="Demange N."/>
            <person name="Orjeda G."/>
            <person name="Samain S."/>
            <person name="Cattolico L."/>
            <person name="Pelletier E."/>
            <person name="Couloux A."/>
            <person name="Segurens B."/>
            <person name="Wincker P."/>
            <person name="D'Hont A."/>
            <person name="Scarpelli C."/>
            <person name="Weissenbach J."/>
            <person name="Salanoubat M."/>
            <person name="Quetier F."/>
            <person name="Yu Y."/>
            <person name="Kim H.R."/>
            <person name="Rambo T."/>
            <person name="Currie J."/>
            <person name="Collura K."/>
            <person name="Luo M."/>
            <person name="Yang T."/>
            <person name="Ammiraju J.S.S."/>
            <person name="Engler F."/>
            <person name="Soderlund C."/>
            <person name="Wing R.A."/>
            <person name="Palmer L.E."/>
            <person name="de la Bastide M."/>
            <person name="Spiegel L."/>
            <person name="Nascimento L."/>
            <person name="Zutavern T."/>
            <person name="O'Shaughnessy A."/>
            <person name="Dike S."/>
            <person name="Dedhia N."/>
            <person name="Preston R."/>
            <person name="Balija V."/>
            <person name="McCombie W.R."/>
            <person name="Chow T."/>
            <person name="Chen H."/>
            <person name="Chung M."/>
            <person name="Chen C."/>
            <person name="Shaw J."/>
            <person name="Wu H."/>
            <person name="Hsiao K."/>
            <person name="Chao Y."/>
            <person name="Chu M."/>
            <person name="Cheng C."/>
            <person name="Hour A."/>
            <person name="Lee P."/>
            <person name="Lin S."/>
            <person name="Lin Y."/>
            <person name="Liou J."/>
            <person name="Liu S."/>
            <person name="Hsing Y."/>
            <person name="Raghuvanshi S."/>
            <person name="Mohanty A."/>
            <person name="Bharti A.K."/>
            <person name="Gaur A."/>
            <person name="Gupta V."/>
            <person name="Kumar D."/>
            <person name="Ravi V."/>
            <person name="Vij S."/>
            <person name="Kapur A."/>
            <person name="Khurana P."/>
            <person name="Khurana P."/>
            <person name="Khurana J.P."/>
            <person name="Tyagi A.K."/>
            <person name="Gaikwad K."/>
            <person name="Singh A."/>
            <person name="Dalal V."/>
            <person name="Srivastava S."/>
            <person name="Dixit A."/>
            <person name="Pal A.K."/>
            <person name="Ghazi I.A."/>
            <person name="Yadav M."/>
            <person name="Pandit A."/>
            <person name="Bhargava A."/>
            <person name="Sureshbabu K."/>
            <person name="Batra K."/>
            <person name="Sharma T.R."/>
            <person name="Mohapatra T."/>
            <person name="Singh N.K."/>
            <person name="Messing J."/>
            <person name="Nelson A.B."/>
            <person name="Fuks G."/>
            <person name="Kavchok S."/>
            <person name="Keizer G."/>
            <person name="Linton E."/>
            <person name="Llaca V."/>
            <person name="Song R."/>
            <person name="Tanyolac B."/>
            <person name="Young S."/>
            <person name="Ho-Il K."/>
            <person name="Hahn J.H."/>
            <person name="Sangsakoo G."/>
            <person name="Vanavichit A."/>
            <person name="de Mattos Luiz.A.T."/>
            <person name="Zimmer P.D."/>
            <person name="Malone G."/>
            <person name="Dellagostin O."/>
            <person name="de Oliveira A.C."/>
            <person name="Bevan M."/>
            <person name="Bancroft I."/>
            <person name="Minx P."/>
            <person name="Cordum H."/>
            <person name="Wilson R."/>
            <person name="Cheng Z."/>
            <person name="Jin W."/>
            <person name="Jiang J."/>
            <person name="Leong S.A."/>
            <person name="Iwama H."/>
            <person name="Gojobori T."/>
            <person name="Itoh T."/>
            <person name="Niimura Y."/>
            <person name="Fujii Y."/>
            <person name="Habara T."/>
            <person name="Sakai H."/>
            <person name="Sato Y."/>
            <person name="Wilson G."/>
            <person name="Kumar K."/>
            <person name="McCouch S."/>
            <person name="Juretic N."/>
            <person name="Hoen D."/>
            <person name="Wright S."/>
            <person name="Bruskiewich R."/>
            <person name="Bureau T."/>
            <person name="Miyao A."/>
            <person name="Hirochika H."/>
            <person name="Nishikawa T."/>
            <person name="Kadowaki K."/>
            <person name="Sugiura M."/>
            <person name="Burr B."/>
            <person name="Sasaki T."/>
        </authorList>
    </citation>
    <scope>NUCLEOTIDE SEQUENCE [LARGE SCALE GENOMIC DNA]</scope>
    <source>
        <strain evidence="9">cv. Nipponbare</strain>
    </source>
</reference>
<dbReference type="ExpressionAtlas" id="A0A0P0VI14">
    <property type="expression patterns" value="baseline and differential"/>
</dbReference>
<dbReference type="EMBL" id="AP014958">
    <property type="protein sequence ID" value="BAS78261.1"/>
    <property type="molecule type" value="Genomic_DNA"/>
</dbReference>
<evidence type="ECO:0000259" key="6">
    <source>
        <dbReference type="Pfam" id="PF00931"/>
    </source>
</evidence>
<comment type="similarity">
    <text evidence="1">Belongs to the disease resistance NB-LRR family.</text>
</comment>
<keyword evidence="2" id="KW-0433">Leucine-rich repeat</keyword>
<evidence type="ECO:0000256" key="1">
    <source>
        <dbReference type="ARBA" id="ARBA00008894"/>
    </source>
</evidence>
<organism evidence="8 9">
    <name type="scientific">Oryza sativa subsp. japonica</name>
    <name type="common">Rice</name>
    <dbReference type="NCBI Taxonomy" id="39947"/>
    <lineage>
        <taxon>Eukaryota</taxon>
        <taxon>Viridiplantae</taxon>
        <taxon>Streptophyta</taxon>
        <taxon>Embryophyta</taxon>
        <taxon>Tracheophyta</taxon>
        <taxon>Spermatophyta</taxon>
        <taxon>Magnoliopsida</taxon>
        <taxon>Liliopsida</taxon>
        <taxon>Poales</taxon>
        <taxon>Poaceae</taxon>
        <taxon>BOP clade</taxon>
        <taxon>Oryzoideae</taxon>
        <taxon>Oryzeae</taxon>
        <taxon>Oryzinae</taxon>
        <taxon>Oryza</taxon>
        <taxon>Oryza sativa</taxon>
    </lineage>
</organism>
<dbReference type="SUPFAM" id="SSF52540">
    <property type="entry name" value="P-loop containing nucleoside triphosphate hydrolases"/>
    <property type="match status" value="1"/>
</dbReference>
<dbReference type="AlphaFoldDB" id="A0A0P0VI14"/>
<evidence type="ECO:0000256" key="4">
    <source>
        <dbReference type="ARBA" id="ARBA00022741"/>
    </source>
</evidence>
<dbReference type="Pfam" id="PF18052">
    <property type="entry name" value="Rx_N"/>
    <property type="match status" value="1"/>
</dbReference>
<dbReference type="PANTHER" id="PTHR19338">
    <property type="entry name" value="TRANSLOCASE OF INNER MITOCHONDRIAL MEMBRANE 13 HOMOLOG"/>
    <property type="match status" value="1"/>
</dbReference>